<dbReference type="SUPFAM" id="SSF52833">
    <property type="entry name" value="Thioredoxin-like"/>
    <property type="match status" value="1"/>
</dbReference>
<feature type="disulfide bond" description="Redox-active" evidence="4">
    <location>
        <begin position="72"/>
        <end position="76"/>
    </location>
</feature>
<keyword evidence="2 3" id="KW-0186">Copper</keyword>
<dbReference type="PATRIC" id="fig|740709.3.peg.2114"/>
<evidence type="ECO:0000256" key="2">
    <source>
        <dbReference type="ARBA" id="ARBA00023008"/>
    </source>
</evidence>
<dbReference type="CDD" id="cd02968">
    <property type="entry name" value="SCO"/>
    <property type="match status" value="1"/>
</dbReference>
<evidence type="ECO:0000313" key="6">
    <source>
        <dbReference type="EMBL" id="EKE81492.1"/>
    </source>
</evidence>
<dbReference type="OrthoDB" id="9790194at2"/>
<dbReference type="PROSITE" id="PS51352">
    <property type="entry name" value="THIOREDOXIN_2"/>
    <property type="match status" value="1"/>
</dbReference>
<gene>
    <name evidence="6" type="ORF">A10D4_10456</name>
</gene>
<feature type="binding site" evidence="3">
    <location>
        <position position="161"/>
    </location>
    <ligand>
        <name>Cu cation</name>
        <dbReference type="ChEBI" id="CHEBI:23378"/>
    </ligand>
</feature>
<dbReference type="Proteomes" id="UP000014115">
    <property type="component" value="Unassembled WGS sequence"/>
</dbReference>
<dbReference type="eggNOG" id="COG1999">
    <property type="taxonomic scope" value="Bacteria"/>
</dbReference>
<dbReference type="EMBL" id="AMRG01000013">
    <property type="protein sequence ID" value="EKE81492.1"/>
    <property type="molecule type" value="Genomic_DNA"/>
</dbReference>
<feature type="binding site" evidence="3">
    <location>
        <position position="72"/>
    </location>
    <ligand>
        <name>Cu cation</name>
        <dbReference type="ChEBI" id="CHEBI:23378"/>
    </ligand>
</feature>
<sequence>MNRLLYIVIAVFALGIGFGVYQLIPKPEPKALVYQPPRPLATFELDGTQATTVNNQSLQGQWTLLFTGYTYCPDICPTTMAQLRDILPQLQQSVNEPVKVWMVSVDPKRDSVARLRDYTGFFGDAFAGVRAEHKRLYPFVQDLGLMYSIPEEGDENYLVNHSAAIILVNPDGNRQAIFNAKHEQGKVPTVDMQQLADDFSIISADY</sequence>
<dbReference type="AlphaFoldDB" id="K2K4F3"/>
<evidence type="ECO:0000256" key="4">
    <source>
        <dbReference type="PIRSR" id="PIRSR603782-2"/>
    </source>
</evidence>
<dbReference type="GO" id="GO:0046872">
    <property type="term" value="F:metal ion binding"/>
    <property type="evidence" value="ECO:0007669"/>
    <property type="project" value="UniProtKB-KW"/>
</dbReference>
<dbReference type="PANTHER" id="PTHR12151:SF25">
    <property type="entry name" value="LINALOOL DEHYDRATASE_ISOMERASE DOMAIN-CONTAINING PROTEIN"/>
    <property type="match status" value="1"/>
</dbReference>
<dbReference type="InterPro" id="IPR036249">
    <property type="entry name" value="Thioredoxin-like_sf"/>
</dbReference>
<evidence type="ECO:0000259" key="5">
    <source>
        <dbReference type="PROSITE" id="PS51352"/>
    </source>
</evidence>
<proteinExistence type="inferred from homology"/>
<dbReference type="InterPro" id="IPR003782">
    <property type="entry name" value="SCO1/SenC"/>
</dbReference>
<feature type="binding site" evidence="3">
    <location>
        <position position="76"/>
    </location>
    <ligand>
        <name>Cu cation</name>
        <dbReference type="ChEBI" id="CHEBI:23378"/>
    </ligand>
</feature>
<accession>K2K4F3</accession>
<name>K2K4F3_9GAMM</name>
<evidence type="ECO:0000256" key="1">
    <source>
        <dbReference type="ARBA" id="ARBA00010996"/>
    </source>
</evidence>
<dbReference type="RefSeq" id="WP_008489414.1">
    <property type="nucleotide sequence ID" value="NZ_AMRG01000013.1"/>
</dbReference>
<organism evidence="6 7">
    <name type="scientific">Idiomarina xiamenensis 10-D-4</name>
    <dbReference type="NCBI Taxonomy" id="740709"/>
    <lineage>
        <taxon>Bacteria</taxon>
        <taxon>Pseudomonadati</taxon>
        <taxon>Pseudomonadota</taxon>
        <taxon>Gammaproteobacteria</taxon>
        <taxon>Alteromonadales</taxon>
        <taxon>Idiomarinaceae</taxon>
        <taxon>Idiomarina</taxon>
    </lineage>
</organism>
<comment type="similarity">
    <text evidence="1">Belongs to the SCO1/2 family.</text>
</comment>
<protein>
    <recommendedName>
        <fullName evidence="5">Thioredoxin domain-containing protein</fullName>
    </recommendedName>
</protein>
<comment type="caution">
    <text evidence="6">The sequence shown here is derived from an EMBL/GenBank/DDBJ whole genome shotgun (WGS) entry which is preliminary data.</text>
</comment>
<evidence type="ECO:0000313" key="7">
    <source>
        <dbReference type="Proteomes" id="UP000014115"/>
    </source>
</evidence>
<dbReference type="Gene3D" id="3.40.30.10">
    <property type="entry name" value="Glutaredoxin"/>
    <property type="match status" value="1"/>
</dbReference>
<dbReference type="PANTHER" id="PTHR12151">
    <property type="entry name" value="ELECTRON TRANSPORT PROTIN SCO1/SENC FAMILY MEMBER"/>
    <property type="match status" value="1"/>
</dbReference>
<evidence type="ECO:0000256" key="3">
    <source>
        <dbReference type="PIRSR" id="PIRSR603782-1"/>
    </source>
</evidence>
<dbReference type="Pfam" id="PF02630">
    <property type="entry name" value="SCO1-SenC"/>
    <property type="match status" value="1"/>
</dbReference>
<dbReference type="InterPro" id="IPR013766">
    <property type="entry name" value="Thioredoxin_domain"/>
</dbReference>
<reference evidence="6 7" key="1">
    <citation type="journal article" date="2012" name="J. Bacteriol.">
        <title>Genome Sequence of Idiomarina xiamenensis Type Strain 10-D-4.</title>
        <authorList>
            <person name="Lai Q."/>
            <person name="Wang L."/>
            <person name="Wang W."/>
            <person name="Shao Z."/>
        </authorList>
    </citation>
    <scope>NUCLEOTIDE SEQUENCE [LARGE SCALE GENOMIC DNA]</scope>
    <source>
        <strain evidence="6 7">10-D-4</strain>
    </source>
</reference>
<keyword evidence="4" id="KW-1015">Disulfide bond</keyword>
<keyword evidence="7" id="KW-1185">Reference proteome</keyword>
<feature type="domain" description="Thioredoxin" evidence="5">
    <location>
        <begin position="34"/>
        <end position="201"/>
    </location>
</feature>
<dbReference type="STRING" id="740709.A10D4_10456"/>
<keyword evidence="3" id="KW-0479">Metal-binding</keyword>